<dbReference type="PANTHER" id="PTHR10983:SF16">
    <property type="entry name" value="LYSOCARDIOLIPIN ACYLTRANSFERASE 1"/>
    <property type="match status" value="1"/>
</dbReference>
<keyword evidence="5" id="KW-0472">Membrane</keyword>
<organism evidence="7 8">
    <name type="scientific">Stichopus japonicus</name>
    <name type="common">Sea cucumber</name>
    <dbReference type="NCBI Taxonomy" id="307972"/>
    <lineage>
        <taxon>Eukaryota</taxon>
        <taxon>Metazoa</taxon>
        <taxon>Echinodermata</taxon>
        <taxon>Eleutherozoa</taxon>
        <taxon>Echinozoa</taxon>
        <taxon>Holothuroidea</taxon>
        <taxon>Aspidochirotacea</taxon>
        <taxon>Aspidochirotida</taxon>
        <taxon>Stichopodidae</taxon>
        <taxon>Apostichopus</taxon>
    </lineage>
</organism>
<feature type="compositionally biased region" description="Polar residues" evidence="4">
    <location>
        <begin position="313"/>
        <end position="330"/>
    </location>
</feature>
<keyword evidence="3 7" id="KW-0012">Acyltransferase</keyword>
<accession>A0A2G8LIV2</accession>
<keyword evidence="2 7" id="KW-0808">Transferase</keyword>
<dbReference type="InterPro" id="IPR002123">
    <property type="entry name" value="Plipid/glycerol_acylTrfase"/>
</dbReference>
<dbReference type="GO" id="GO:0005783">
    <property type="term" value="C:endoplasmic reticulum"/>
    <property type="evidence" value="ECO:0007669"/>
    <property type="project" value="TreeGrafter"/>
</dbReference>
<dbReference type="EMBL" id="MRZV01000064">
    <property type="protein sequence ID" value="PIK60188.1"/>
    <property type="molecule type" value="Genomic_DNA"/>
</dbReference>
<dbReference type="GO" id="GO:0036149">
    <property type="term" value="P:phosphatidylinositol acyl-chain remodeling"/>
    <property type="evidence" value="ECO:0007669"/>
    <property type="project" value="TreeGrafter"/>
</dbReference>
<evidence type="ECO:0000259" key="6">
    <source>
        <dbReference type="SMART" id="SM00563"/>
    </source>
</evidence>
<gene>
    <name evidence="7" type="ORF">BSL78_02910</name>
</gene>
<dbReference type="PANTHER" id="PTHR10983">
    <property type="entry name" value="1-ACYLGLYCEROL-3-PHOSPHATE ACYLTRANSFERASE-RELATED"/>
    <property type="match status" value="1"/>
</dbReference>
<keyword evidence="5" id="KW-1133">Transmembrane helix</keyword>
<evidence type="ECO:0000256" key="2">
    <source>
        <dbReference type="ARBA" id="ARBA00022679"/>
    </source>
</evidence>
<dbReference type="CDD" id="cd07990">
    <property type="entry name" value="LPLAT_LCLAT1-like"/>
    <property type="match status" value="1"/>
</dbReference>
<comment type="caution">
    <text evidence="7">The sequence shown here is derived from an EMBL/GenBank/DDBJ whole genome shotgun (WGS) entry which is preliminary data.</text>
</comment>
<dbReference type="InterPro" id="IPR032098">
    <property type="entry name" value="Acyltransf_C"/>
</dbReference>
<dbReference type="Pfam" id="PF01553">
    <property type="entry name" value="Acyltransferase"/>
    <property type="match status" value="1"/>
</dbReference>
<dbReference type="Proteomes" id="UP000230750">
    <property type="component" value="Unassembled WGS sequence"/>
</dbReference>
<name>A0A2G8LIV2_STIJA</name>
<protein>
    <submittedName>
        <fullName evidence="7">Putative lysocardiolipin acyltransferase 1 isoform 3</fullName>
    </submittedName>
</protein>
<evidence type="ECO:0000256" key="5">
    <source>
        <dbReference type="SAM" id="Phobius"/>
    </source>
</evidence>
<comment type="similarity">
    <text evidence="1">Belongs to the 1-acyl-sn-glycerol-3-phosphate acyltransferase family.</text>
</comment>
<evidence type="ECO:0000256" key="1">
    <source>
        <dbReference type="ARBA" id="ARBA00008655"/>
    </source>
</evidence>
<reference evidence="7 8" key="1">
    <citation type="journal article" date="2017" name="PLoS Biol.">
        <title>The sea cucumber genome provides insights into morphological evolution and visceral regeneration.</title>
        <authorList>
            <person name="Zhang X."/>
            <person name="Sun L."/>
            <person name="Yuan J."/>
            <person name="Sun Y."/>
            <person name="Gao Y."/>
            <person name="Zhang L."/>
            <person name="Li S."/>
            <person name="Dai H."/>
            <person name="Hamel J.F."/>
            <person name="Liu C."/>
            <person name="Yu Y."/>
            <person name="Liu S."/>
            <person name="Lin W."/>
            <person name="Guo K."/>
            <person name="Jin S."/>
            <person name="Xu P."/>
            <person name="Storey K.B."/>
            <person name="Huan P."/>
            <person name="Zhang T."/>
            <person name="Zhou Y."/>
            <person name="Zhang J."/>
            <person name="Lin C."/>
            <person name="Li X."/>
            <person name="Xing L."/>
            <person name="Huo D."/>
            <person name="Sun M."/>
            <person name="Wang L."/>
            <person name="Mercier A."/>
            <person name="Li F."/>
            <person name="Yang H."/>
            <person name="Xiang J."/>
        </authorList>
    </citation>
    <scope>NUCLEOTIDE SEQUENCE [LARGE SCALE GENOMIC DNA]</scope>
    <source>
        <strain evidence="7">Shaxun</strain>
        <tissue evidence="7">Muscle</tissue>
    </source>
</reference>
<evidence type="ECO:0000256" key="4">
    <source>
        <dbReference type="SAM" id="MobiDB-lite"/>
    </source>
</evidence>
<evidence type="ECO:0000313" key="8">
    <source>
        <dbReference type="Proteomes" id="UP000230750"/>
    </source>
</evidence>
<feature type="transmembrane region" description="Helical" evidence="5">
    <location>
        <begin position="379"/>
        <end position="405"/>
    </location>
</feature>
<dbReference type="AlphaFoldDB" id="A0A2G8LIV2"/>
<dbReference type="Pfam" id="PF16076">
    <property type="entry name" value="Acyltransf_C"/>
    <property type="match status" value="1"/>
</dbReference>
<feature type="region of interest" description="Disordered" evidence="4">
    <location>
        <begin position="305"/>
        <end position="330"/>
    </location>
</feature>
<feature type="transmembrane region" description="Helical" evidence="5">
    <location>
        <begin position="350"/>
        <end position="373"/>
    </location>
</feature>
<dbReference type="GO" id="GO:0016746">
    <property type="term" value="F:acyltransferase activity"/>
    <property type="evidence" value="ECO:0007669"/>
    <property type="project" value="UniProtKB-KW"/>
</dbReference>
<dbReference type="STRING" id="307972.A0A2G8LIV2"/>
<dbReference type="SUPFAM" id="SSF69593">
    <property type="entry name" value="Glycerol-3-phosphate (1)-acyltransferase"/>
    <property type="match status" value="1"/>
</dbReference>
<evidence type="ECO:0000256" key="3">
    <source>
        <dbReference type="ARBA" id="ARBA00023315"/>
    </source>
</evidence>
<dbReference type="SMART" id="SM00563">
    <property type="entry name" value="PlsC"/>
    <property type="match status" value="1"/>
</dbReference>
<dbReference type="OrthoDB" id="186786at2759"/>
<feature type="domain" description="Phospholipid/glycerol acyltransferase" evidence="6">
    <location>
        <begin position="84"/>
        <end position="206"/>
    </location>
</feature>
<proteinExistence type="inferred from homology"/>
<keyword evidence="8" id="KW-1185">Reference proteome</keyword>
<sequence length="418" mass="48634">MPAIFRNVPGAVLFFLVICVEAVTGCLIILFPLLPFMVLHPVYYRKAVDHLMMLALGLPLALLEYMFDVQVITSGDLLYPKERMLVIMNHRTMLDWLFFFQVLMHHTTVKTEKVILKRGPSIVPGFGWAMQMGNYIFLARKWEKDKPWLEECFKYYKNLSYGGQFLLFPEGTDFCEASKKRSNQYADKNGLPHYEYVLHPRTTGFAFILKYLRDADLIDSVFNITVGYPDRIPHKFDPFSGNFPYKVEFNMQRYSLDELPSETKELEQWCVDQWAEKENHLKQFYVEKKSLAEVIGEAKKSRNVKEEEGEEVNGQSHLKNGKLEQNGNSITPAKDATYRQTVARSHLKNLVSILFFWGFFTVFTILALYFSVIVRYQCLIALAVFVLAHKMGGTDLYQLFAYNWLRRTKLSPMMNLSS</sequence>
<feature type="transmembrane region" description="Helical" evidence="5">
    <location>
        <begin position="12"/>
        <end position="39"/>
    </location>
</feature>
<evidence type="ECO:0000313" key="7">
    <source>
        <dbReference type="EMBL" id="PIK60188.1"/>
    </source>
</evidence>
<keyword evidence="5" id="KW-0812">Transmembrane</keyword>